<dbReference type="AlphaFoldDB" id="A0A4R6FMZ2"/>
<comment type="caution">
    <text evidence="2">The sequence shown here is derived from an EMBL/GenBank/DDBJ whole genome shotgun (WGS) entry which is preliminary data.</text>
</comment>
<dbReference type="EMBL" id="SNWD01000005">
    <property type="protein sequence ID" value="TDN82969.1"/>
    <property type="molecule type" value="Genomic_DNA"/>
</dbReference>
<accession>A0A4R6FMZ2</accession>
<keyword evidence="3" id="KW-1185">Reference proteome</keyword>
<sequence length="929" mass="98943">MGLPPQAFSRGTTAPGAAPPPPSFLQGLSDSFWSAADQETAAAQDQEAMAKALSPLVDALHDRGVTGKFTKREARDAWAKTYDAQAIWDAVDRVRQSDPTAFTAIPHSLDEFRAKALGKVQAERESRAASASRAGTATRLIGGFGYGATDPINTVGMMLGAGEAKTVAQAVVNEAVVNARLTAMSLPGEAWVRASQGRDMTLGDAAAELGTAVVGGALFGGALKGLELHGGPAAGKAYDTALNGVWHLMPEPVKRRWADAASVSERDLPDLADMVLGDGADSETRAAIHALRQQDALDEANPFKPNGAGVQFHRERFAETLSRVLDDLPPQAPRAEGVTMPGRADTALGTGTVPMMPARAAVKNRIGVVESALSNNAANPLSSARGKYQFIESTWLHYYKRRFGDQGLSDAQILAKRSDGAVQDVLMDDLTDDNAAFLRSHGESESAGNLYLVHFAGQGGAKRLFEADPGARAADILGAKVANANPFLKDMSAGDLIAWAHHKMGGAVPERAGARVELRDDIGGEAALRERLQADIDRITAERDAIERTGEQAEARADGSPDTPSPLDAPIRTDEAAPVLVDGADRVPFVSAKWKRRTLPTRTRPSDVIEFLADRGGVRDDAGHDLRNRLDAFVPRAGPLVRKRGMSIDDAGELLHEAGFFTDRPSEADVLDMLERAVNGSEKIYQLHHAADMAERDQAIAQDNSRSGYLERLQAETDFHPEHDADLTDDVLSAMAEGYDPWSAMERVITERMDNARQRALEQSGDSVYGGDYADEWVPGFDDAQPANGKAGAGSARGTGASAGSGTARPLGEADRGAPGESLTAEFVDPQGTAAKAQTDNLDHDARAQLDAFGEQAGDQRRALERQGEGRIKGKVPQKPVGSDGGLFDSAAQDMEFRFDADGEGQTLRDLYAALDAEEAEINEIRNCL</sequence>
<reference evidence="2 3" key="1">
    <citation type="submission" date="2019-03" db="EMBL/GenBank/DDBJ databases">
        <title>Genomic Encyclopedia of Type Strains, Phase IV (KMG-IV): sequencing the most valuable type-strain genomes for metagenomic binning, comparative biology and taxonomic classification.</title>
        <authorList>
            <person name="Goeker M."/>
        </authorList>
    </citation>
    <scope>NUCLEOTIDE SEQUENCE [LARGE SCALE GENOMIC DNA]</scope>
    <source>
        <strain evidence="2 3">DSM 25059</strain>
    </source>
</reference>
<feature type="region of interest" description="Disordered" evidence="1">
    <location>
        <begin position="1"/>
        <end position="22"/>
    </location>
</feature>
<dbReference type="OrthoDB" id="7592628at2"/>
<feature type="region of interest" description="Disordered" evidence="1">
    <location>
        <begin position="782"/>
        <end position="824"/>
    </location>
</feature>
<feature type="region of interest" description="Disordered" evidence="1">
    <location>
        <begin position="550"/>
        <end position="571"/>
    </location>
</feature>
<proteinExistence type="predicted"/>
<evidence type="ECO:0000313" key="3">
    <source>
        <dbReference type="Proteomes" id="UP000295493"/>
    </source>
</evidence>
<dbReference type="Gene3D" id="1.10.530.10">
    <property type="match status" value="1"/>
</dbReference>
<dbReference type="RefSeq" id="WP_133495506.1">
    <property type="nucleotide sequence ID" value="NZ_BMLU01000005.1"/>
</dbReference>
<evidence type="ECO:0000313" key="2">
    <source>
        <dbReference type="EMBL" id="TDN82969.1"/>
    </source>
</evidence>
<organism evidence="2 3">
    <name type="scientific">Stakelama pacifica</name>
    <dbReference type="NCBI Taxonomy" id="517720"/>
    <lineage>
        <taxon>Bacteria</taxon>
        <taxon>Pseudomonadati</taxon>
        <taxon>Pseudomonadota</taxon>
        <taxon>Alphaproteobacteria</taxon>
        <taxon>Sphingomonadales</taxon>
        <taxon>Sphingomonadaceae</taxon>
        <taxon>Stakelama</taxon>
    </lineage>
</organism>
<protein>
    <submittedName>
        <fullName evidence="2">Uncharacterized protein</fullName>
    </submittedName>
</protein>
<evidence type="ECO:0000256" key="1">
    <source>
        <dbReference type="SAM" id="MobiDB-lite"/>
    </source>
</evidence>
<dbReference type="Proteomes" id="UP000295493">
    <property type="component" value="Unassembled WGS sequence"/>
</dbReference>
<feature type="compositionally biased region" description="Gly residues" evidence="1">
    <location>
        <begin position="791"/>
        <end position="803"/>
    </location>
</feature>
<gene>
    <name evidence="2" type="ORF">EV664_105167</name>
</gene>
<feature type="compositionally biased region" description="Basic and acidic residues" evidence="1">
    <location>
        <begin position="550"/>
        <end position="559"/>
    </location>
</feature>
<name>A0A4R6FMZ2_9SPHN</name>